<dbReference type="Proteomes" id="UP000789920">
    <property type="component" value="Unassembled WGS sequence"/>
</dbReference>
<dbReference type="EMBL" id="CAJVQC010021205">
    <property type="protein sequence ID" value="CAG8712282.1"/>
    <property type="molecule type" value="Genomic_DNA"/>
</dbReference>
<proteinExistence type="predicted"/>
<protein>
    <submittedName>
        <fullName evidence="1">33437_t:CDS:1</fullName>
    </submittedName>
</protein>
<reference evidence="1" key="1">
    <citation type="submission" date="2021-06" db="EMBL/GenBank/DDBJ databases">
        <authorList>
            <person name="Kallberg Y."/>
            <person name="Tangrot J."/>
            <person name="Rosling A."/>
        </authorList>
    </citation>
    <scope>NUCLEOTIDE SEQUENCE</scope>
    <source>
        <strain evidence="1">MA461A</strain>
    </source>
</reference>
<gene>
    <name evidence="1" type="ORF">RPERSI_LOCUS10629</name>
</gene>
<accession>A0ACA9PIK0</accession>
<evidence type="ECO:0000313" key="1">
    <source>
        <dbReference type="EMBL" id="CAG8712282.1"/>
    </source>
</evidence>
<organism evidence="1 2">
    <name type="scientific">Racocetra persica</name>
    <dbReference type="NCBI Taxonomy" id="160502"/>
    <lineage>
        <taxon>Eukaryota</taxon>
        <taxon>Fungi</taxon>
        <taxon>Fungi incertae sedis</taxon>
        <taxon>Mucoromycota</taxon>
        <taxon>Glomeromycotina</taxon>
        <taxon>Glomeromycetes</taxon>
        <taxon>Diversisporales</taxon>
        <taxon>Gigasporaceae</taxon>
        <taxon>Racocetra</taxon>
    </lineage>
</organism>
<name>A0ACA9PIK0_9GLOM</name>
<keyword evidence="2" id="KW-1185">Reference proteome</keyword>
<sequence length="217" mass="25577">MQKSQQKIQIIQQGNVYFFYRPKIENQADVQRFFFILNPEKQKKYYLLIVGKKHLPETKKHESYFLLVDKVSADKKALLESLEEKHYQTKTRGERIQPASHDLAEGKYLIVEHQGHTHFCYQITNPAELKKEQREFNLQKEDDYLISVKNPQQPSPPGVGLGEKQKVNYPPEVQKKFADYRFISLRETEFLQEGAEILLTTQGRQNLTERDGYLQNC</sequence>
<comment type="caution">
    <text evidence="1">The sequence shown here is derived from an EMBL/GenBank/DDBJ whole genome shotgun (WGS) entry which is preliminary data.</text>
</comment>
<evidence type="ECO:0000313" key="2">
    <source>
        <dbReference type="Proteomes" id="UP000789920"/>
    </source>
</evidence>